<feature type="repeat" description="WD" evidence="3">
    <location>
        <begin position="1200"/>
        <end position="1240"/>
    </location>
</feature>
<dbReference type="Pfam" id="PF00400">
    <property type="entry name" value="WD40"/>
    <property type="match status" value="10"/>
</dbReference>
<dbReference type="PANTHER" id="PTHR19879:SF9">
    <property type="entry name" value="TRANSCRIPTION INITIATION FACTOR TFIID SUBUNIT 5"/>
    <property type="match status" value="1"/>
</dbReference>
<gene>
    <name evidence="7" type="ORF">JX265_000616</name>
</gene>
<dbReference type="InterPro" id="IPR001680">
    <property type="entry name" value="WD40_rpt"/>
</dbReference>
<dbReference type="PRINTS" id="PR00320">
    <property type="entry name" value="GPROTEINBRPT"/>
</dbReference>
<dbReference type="Pfam" id="PF24883">
    <property type="entry name" value="NPHP3_N"/>
    <property type="match status" value="1"/>
</dbReference>
<feature type="repeat" description="WD" evidence="3">
    <location>
        <begin position="1323"/>
        <end position="1364"/>
    </location>
</feature>
<dbReference type="InterPro" id="IPR015943">
    <property type="entry name" value="WD40/YVTN_repeat-like_dom_sf"/>
</dbReference>
<dbReference type="PROSITE" id="PS50082">
    <property type="entry name" value="WD_REPEATS_2"/>
    <property type="match status" value="11"/>
</dbReference>
<dbReference type="CDD" id="cd00200">
    <property type="entry name" value="WD40"/>
    <property type="match status" value="2"/>
</dbReference>
<dbReference type="InterPro" id="IPR019775">
    <property type="entry name" value="WD40_repeat_CS"/>
</dbReference>
<evidence type="ECO:0000259" key="6">
    <source>
        <dbReference type="Pfam" id="PF24883"/>
    </source>
</evidence>
<evidence type="ECO:0000256" key="2">
    <source>
        <dbReference type="ARBA" id="ARBA00022737"/>
    </source>
</evidence>
<evidence type="ECO:0000313" key="7">
    <source>
        <dbReference type="EMBL" id="KAI1881790.1"/>
    </source>
</evidence>
<dbReference type="SUPFAM" id="SSF52540">
    <property type="entry name" value="P-loop containing nucleoside triphosphate hydrolases"/>
    <property type="match status" value="1"/>
</dbReference>
<dbReference type="SUPFAM" id="SSF50998">
    <property type="entry name" value="Quinoprotein alcohol dehydrogenase-like"/>
    <property type="match status" value="1"/>
</dbReference>
<feature type="repeat" description="WD" evidence="3">
    <location>
        <begin position="1281"/>
        <end position="1322"/>
    </location>
</feature>
<keyword evidence="1 3" id="KW-0853">WD repeat</keyword>
<feature type="repeat" description="WD" evidence="3">
    <location>
        <begin position="1534"/>
        <end position="1575"/>
    </location>
</feature>
<dbReference type="Gene3D" id="2.130.10.10">
    <property type="entry name" value="YVTN repeat-like/Quinoprotein amine dehydrogenase"/>
    <property type="match status" value="5"/>
</dbReference>
<evidence type="ECO:0000256" key="4">
    <source>
        <dbReference type="SAM" id="MobiDB-lite"/>
    </source>
</evidence>
<keyword evidence="2" id="KW-0677">Repeat</keyword>
<dbReference type="EMBL" id="JAFIMR010000001">
    <property type="protein sequence ID" value="KAI1881790.1"/>
    <property type="molecule type" value="Genomic_DNA"/>
</dbReference>
<feature type="repeat" description="WD" evidence="3">
    <location>
        <begin position="1576"/>
        <end position="1617"/>
    </location>
</feature>
<protein>
    <submittedName>
        <fullName evidence="7">Uncharacterized protein</fullName>
    </submittedName>
</protein>
<dbReference type="Pfam" id="PF17100">
    <property type="entry name" value="NACHT_N"/>
    <property type="match status" value="1"/>
</dbReference>
<feature type="repeat" description="WD" evidence="3">
    <location>
        <begin position="1158"/>
        <end position="1199"/>
    </location>
</feature>
<dbReference type="PANTHER" id="PTHR19879">
    <property type="entry name" value="TRANSCRIPTION INITIATION FACTOR TFIID"/>
    <property type="match status" value="1"/>
</dbReference>
<evidence type="ECO:0000256" key="1">
    <source>
        <dbReference type="ARBA" id="ARBA00022574"/>
    </source>
</evidence>
<feature type="repeat" description="WD" evidence="3">
    <location>
        <begin position="1407"/>
        <end position="1448"/>
    </location>
</feature>
<dbReference type="Proteomes" id="UP000829685">
    <property type="component" value="Unassembled WGS sequence"/>
</dbReference>
<feature type="domain" description="NWD NACHT-NTPase N-terminal" evidence="5">
    <location>
        <begin position="106"/>
        <end position="342"/>
    </location>
</feature>
<evidence type="ECO:0000259" key="5">
    <source>
        <dbReference type="Pfam" id="PF17100"/>
    </source>
</evidence>
<dbReference type="SMART" id="SM00320">
    <property type="entry name" value="WD40"/>
    <property type="match status" value="15"/>
</dbReference>
<dbReference type="InterPro" id="IPR020472">
    <property type="entry name" value="WD40_PAC1"/>
</dbReference>
<feature type="compositionally biased region" description="Polar residues" evidence="4">
    <location>
        <begin position="41"/>
        <end position="82"/>
    </location>
</feature>
<feature type="repeat" description="WD" evidence="3">
    <location>
        <begin position="1248"/>
        <end position="1280"/>
    </location>
</feature>
<accession>A0A9Q0AX29</accession>
<name>A0A9Q0AX29_9PEZI</name>
<reference evidence="7" key="1">
    <citation type="submission" date="2021-03" db="EMBL/GenBank/DDBJ databases">
        <title>Revisited historic fungal species revealed as producer of novel bioactive compounds through whole genome sequencing and comparative genomics.</title>
        <authorList>
            <person name="Vignolle G.A."/>
            <person name="Hochenegger N."/>
            <person name="Mach R.L."/>
            <person name="Mach-Aigner A.R."/>
            <person name="Javad Rahimi M."/>
            <person name="Salim K.A."/>
            <person name="Chan C.M."/>
            <person name="Lim L.B.L."/>
            <person name="Cai F."/>
            <person name="Druzhinina I.S."/>
            <person name="U'Ren J.M."/>
            <person name="Derntl C."/>
        </authorList>
    </citation>
    <scope>NUCLEOTIDE SEQUENCE</scope>
    <source>
        <strain evidence="7">TUCIM 5799</strain>
    </source>
</reference>
<dbReference type="InterPro" id="IPR027417">
    <property type="entry name" value="P-loop_NTPase"/>
</dbReference>
<dbReference type="InterPro" id="IPR011047">
    <property type="entry name" value="Quinoprotein_ADH-like_sf"/>
</dbReference>
<dbReference type="Gene3D" id="3.40.50.300">
    <property type="entry name" value="P-loop containing nucleotide triphosphate hydrolases"/>
    <property type="match status" value="1"/>
</dbReference>
<dbReference type="PROSITE" id="PS50294">
    <property type="entry name" value="WD_REPEATS_REGION"/>
    <property type="match status" value="9"/>
</dbReference>
<dbReference type="PROSITE" id="PS00678">
    <property type="entry name" value="WD_REPEATS_1"/>
    <property type="match status" value="1"/>
</dbReference>
<dbReference type="InterPro" id="IPR031359">
    <property type="entry name" value="NACHT_N"/>
</dbReference>
<dbReference type="InterPro" id="IPR056884">
    <property type="entry name" value="NPHP3-like_N"/>
</dbReference>
<dbReference type="InterPro" id="IPR036322">
    <property type="entry name" value="WD40_repeat_dom_sf"/>
</dbReference>
<feature type="region of interest" description="Disordered" evidence="4">
    <location>
        <begin position="1"/>
        <end position="82"/>
    </location>
</feature>
<keyword evidence="8" id="KW-1185">Reference proteome</keyword>
<evidence type="ECO:0000313" key="8">
    <source>
        <dbReference type="Proteomes" id="UP000829685"/>
    </source>
</evidence>
<feature type="repeat" description="WD" evidence="3">
    <location>
        <begin position="1116"/>
        <end position="1157"/>
    </location>
</feature>
<dbReference type="SUPFAM" id="SSF50978">
    <property type="entry name" value="WD40 repeat-like"/>
    <property type="match status" value="2"/>
</dbReference>
<comment type="caution">
    <text evidence="7">The sequence shown here is derived from an EMBL/GenBank/DDBJ whole genome shotgun (WGS) entry which is preliminary data.</text>
</comment>
<feature type="domain" description="Nephrocystin 3-like N-terminal" evidence="6">
    <location>
        <begin position="427"/>
        <end position="590"/>
    </location>
</feature>
<evidence type="ECO:0000256" key="3">
    <source>
        <dbReference type="PROSITE-ProRule" id="PRU00221"/>
    </source>
</evidence>
<sequence>MGLSKALQRLKVSVRHGGSNVDKDHANGGPSAQTPVPPIDDSSSMTGAFPSSANIADQRLSQSNSGPLQGTESESSCVSGPTCISTTQANPALSQTTQLPSETMPSLWNRAYEALREKEVQLVDQYEALLSRELVEHTTSIARLQDIPHHEEDFSHPENRINTHPDKRQAQLKSITDRGMQRADEKKTKYTIFGHDFVLRDQIAQVAQFTQAIKGLINEAVKVSPEASLAWAGVCVLLPVLTNPSAAEEANRDGLSYVTSRIRYYVELERLLWPETIRGSALKPEFDSHIVDLYERILEFQIKSVLRFYRTWVANISRDVIRHDEWEKMVSKIKELEQIVREESSTVNTIASQNTLEVLSKAAEQQYGNMRSLLSIAEEQLAEQRHTNRILEDRPIDLPVVNEARYDSADVQDSPRCVRGTRSRIQETISQWADEDSSEPFFWLVGPAGTGKSTIARSVVDSFSSGKRLVAGYFFKRGEQNRNDTSRLFPTLAMQLVDAITPFKSCLQKSLDGLDRDAVEKKGLEFQFDKLLWLPLIELPPAGTNQLSKVVIIDALDECERPEHFSRIMTLLSKLHKISSIRLRILLTSRPDPKIIDAFESLLKNKTARRLELHREFSEDTKTDIQIFLSTKFADIRRKCRVQQDPWPTAEDLDCLLRLATSPEPLFIYAATLCRFVYDEQRPRNPKNQLKLWLKQCEDNKSQLNQIYDPILSQIFYGNEDVESGQQLQFLGSLVLLATPLPAMSLAGLLGIDIDDVNWWLPELHAVLDIPPEPQSPIRLLHKSFSDFLLYADDSHASVYRVNASETHALLAAKCIQRMTGALKRDICDIRRLDATRDEIDKNIIDLCIPADLKYACLHWVYHLQGSGRSLNNCVSSFLYEHFLHWLEILSLLERLGDAITAVISLLELSKHFSNTPVEFVGFVEDASKVISKFGSIIERAPLQIYGTLLLFSPAASKVHQKLWSQRMPRLGHVQGVKSDWDAHLQTLEGHSEPVTAVAFSPDGKLLASASRDHTIRLWNAYTGTHLQTLEGHDDDVNTITFSPNNQILASESSDQTIRIWDVTTGTREKTFDVDGQSAEAIAFSPDGLFLAFASLGATQIRLWNTKTGAVLEKTLDDYEASVYYGAFSPDFQLIALVFTDDTIRLWKLATGAYHCTLRGHSGIIWTVAFSPDGQLIAAESSDYTIGVWNTANGEQKHILKGHTESVNSVAFSPDGQLLASCGDNTVRLWSATTGSHLTTFADPYSSAVTFSANSQVISSGSYDGSVRMWDARLSTHQESFDHHSENVRAVVFSPDGKLVASASQDKTVKVWDAVTGLHLRTLEGHRYPVFSVTFSPDSKLLASASINGTVRIWNAGNGTHQQTLDDQNGLIRAVAYSTDGQLVAMVSLGNTIRLHNARTGTHIHTLKGHSSPVDEIVFSPDSRILASRSREEPIRLWSMRTGTFMWMLEDQEDHVFQIAFSPDSQLIAFISEGHIVYWNAVTGAHQQTLEVRDAWRVAFSYNNQLLAIAINDLVKAERIDLWDTTIGEHRHTLQGHRGTATDIVFSPDSQLVAVVSQDRTLRLWNTVTYTHLHTLESPNDVITTIKFSPDGQMIASASRDKTVRLWDTTTGLQLQVMQYDKGFVREITFFPNELVLSVSSDELDMFCNLWNRMTLQFHRYSITAAHKQNTPDPLTYGVNLNAHEEWIMRGSEKLVWLPPEYRPSAWARRESTIFIGCVSGRLLRYEAV</sequence>
<feature type="repeat" description="WD" evidence="3">
    <location>
        <begin position="1030"/>
        <end position="1071"/>
    </location>
</feature>
<proteinExistence type="predicted"/>
<organism evidence="7 8">
    <name type="scientific">Neoarthrinium moseri</name>
    <dbReference type="NCBI Taxonomy" id="1658444"/>
    <lineage>
        <taxon>Eukaryota</taxon>
        <taxon>Fungi</taxon>
        <taxon>Dikarya</taxon>
        <taxon>Ascomycota</taxon>
        <taxon>Pezizomycotina</taxon>
        <taxon>Sordariomycetes</taxon>
        <taxon>Xylariomycetidae</taxon>
        <taxon>Amphisphaeriales</taxon>
        <taxon>Apiosporaceae</taxon>
        <taxon>Neoarthrinium</taxon>
    </lineage>
</organism>
<feature type="repeat" description="WD" evidence="3">
    <location>
        <begin position="988"/>
        <end position="1029"/>
    </location>
</feature>